<dbReference type="Pfam" id="PF03108">
    <property type="entry name" value="DBD_Tnp_Mut"/>
    <property type="match status" value="1"/>
</dbReference>
<keyword evidence="2" id="KW-0808">Transferase</keyword>
<dbReference type="InterPro" id="IPR012337">
    <property type="entry name" value="RNaseH-like_sf"/>
</dbReference>
<dbReference type="InterPro" id="IPR004332">
    <property type="entry name" value="Transposase_MuDR"/>
</dbReference>
<organism evidence="2">
    <name type="scientific">Tanacetum cinerariifolium</name>
    <name type="common">Dalmatian daisy</name>
    <name type="synonym">Chrysanthemum cinerariifolium</name>
    <dbReference type="NCBI Taxonomy" id="118510"/>
    <lineage>
        <taxon>Eukaryota</taxon>
        <taxon>Viridiplantae</taxon>
        <taxon>Streptophyta</taxon>
        <taxon>Embryophyta</taxon>
        <taxon>Tracheophyta</taxon>
        <taxon>Spermatophyta</taxon>
        <taxon>Magnoliopsida</taxon>
        <taxon>eudicotyledons</taxon>
        <taxon>Gunneridae</taxon>
        <taxon>Pentapetalae</taxon>
        <taxon>asterids</taxon>
        <taxon>campanulids</taxon>
        <taxon>Asterales</taxon>
        <taxon>Asteraceae</taxon>
        <taxon>Asteroideae</taxon>
        <taxon>Anthemideae</taxon>
        <taxon>Anthemidinae</taxon>
        <taxon>Tanacetum</taxon>
    </lineage>
</organism>
<dbReference type="GO" id="GO:0008270">
    <property type="term" value="F:zinc ion binding"/>
    <property type="evidence" value="ECO:0007669"/>
    <property type="project" value="InterPro"/>
</dbReference>
<dbReference type="SMART" id="SM00575">
    <property type="entry name" value="ZnF_PMZ"/>
    <property type="match status" value="1"/>
</dbReference>
<dbReference type="InterPro" id="IPR001584">
    <property type="entry name" value="Integrase_cat-core"/>
</dbReference>
<accession>A0A6L2MXS5</accession>
<dbReference type="Gene3D" id="3.30.420.10">
    <property type="entry name" value="Ribonuclease H-like superfamily/Ribonuclease H"/>
    <property type="match status" value="1"/>
</dbReference>
<dbReference type="InterPro" id="IPR036397">
    <property type="entry name" value="RNaseH_sf"/>
</dbReference>
<proteinExistence type="predicted"/>
<reference evidence="2" key="1">
    <citation type="journal article" date="2019" name="Sci. Rep.">
        <title>Draft genome of Tanacetum cinerariifolium, the natural source of mosquito coil.</title>
        <authorList>
            <person name="Yamashiro T."/>
            <person name="Shiraishi A."/>
            <person name="Satake H."/>
            <person name="Nakayama K."/>
        </authorList>
    </citation>
    <scope>NUCLEOTIDE SEQUENCE</scope>
</reference>
<sequence length="1799" mass="205591">MADNRTMKELLQASTEGDVPNDVIKLMMFPYSIEGNARVWYDKKPTNLILTWEDLVNKFVNQFFPPSKTTHLKNEISRFTQRFEETFREAWERFKEMLRACPHHGFTELAQIDTFYNGLNDNDQDSLNSVVGGNLLSKTTREALQIIENKSKVRYSRNKPNVFRMNTTSRDNASKSDDRIDKLADQILTLVDIFAKKIVTPTSVKAVEESCVTCGGNHAYYNCPNTDSNQPSICVATGTYNQVAPQNRASNYMAPPGFARCKMVKIVPNQGFQNPPFQVPNNSIQQSFPNEFLNYKKVNDRMMRNMQNQINSLKGKFKNEIQNTMKIQQTVLMEQQNAFQNNLQNMLSGFFQNQSSTLGTLPSNTIPNPKGEMKAITTQSGVAYEGHSIPIPKKVVEQETKETTDKKQSNFLGSNAHIQPPVIPIPELDVPKTLPRPNLAYPLRLNDQKLREKATNQMENLLTNKDKLFELAKIPLNENCSTMLFKKLPKKLKDPGKFLILFVDFEADPRVPLILGRSFLRTGRALIDVYGEEITLRVNDEAVTFNLNQTTRYSSTYDDLSVNRIDIIDVTREEYAQEILGFSIYFLGDSPTSTFRPILSDSCPSLTLFKGSDFILEEIKAYLKDDSISPKIDHANFDPEGEVIKAKSSIEEPSEVELKDLPSHLEYYYLEENDKLRVIISKYLKYEEKEALLNVLKSHKRAIAWKITDIKGSENLAADYLSRLENPHKDVSENKDINENFPLETLGVISSESTPWCVHGQEAFDILKAYHEGPIEGHHGANLTTKKVFDAREIISDRGTYFCNDEFAKVMSKYGVTHRLATAYHPHISGQVEVSNLGLKHILKRTVGKNCASRSDKLDDAFWAFRTAFKTLIGCTPYKMVYEKSFHLPIELEHKACQALKHANFNLKTTGDHRNLQLNELNELRDQAYENSLIYKERTKKLHDSKIKNHIFNVGDRVLLFNSCLKIFSRKLKTRWSGPFTITKLFPYGIVELSQPDGPNFKVNGHRVKHYFGGDVPQNGYCKNQEKRAKNRAIMDTRRKKNDTLAIRVKLNFDPKDEIYGIESMIYQMAEIIGIEEFLVYEVDSIMKQLGYNETVEPIYYHFLIPGKDLDVGLEALGNEDDVLNFSKYVANHELIELYIEHGVTKLKTYFMPPKANRLTFEEIVDEVRLDDDLIVDLDNAHNELDITVSLFSLNSRVASDLEDDLERIGRKKLRELNKEKRVDEGVINRYEFYCGQEFGSSNEVKDRIYMHSIETRRELKMSKNDKVRVTANCVGKIPICGLSDGSGPSQCVGPNNGVKETEFVAKGKGRKVKCVENICPRRLYVAKENGIETWVVRTLVEEHKCLQSRNIKAATSTFYSTHIINQIVTTNANTTVRIEVEREPDHENPTRVFKRIYVCLVRAHSDVLLNNMCKVLNGKIIDGRDKPIITALEFIREYCMKRIVNVGKVIVKTGGPLTPTVTRLLNLNKDQANKYTDIWNGGVRYQVSGLWGDQCVVDVVARNCTFRKWEITGIPCKHAVATNWNMCMNGIDVEVVETWVHPCYWLDTWKQVYSFKIEPINGNSMWRKCSVPTTLTPPVHHKQIGRPRKKRKRSANKDTRIFKNGKLSRCFKSVTCSQCGYLSVLEAYSHASWINDVEDSSSRNGWVFLLGGGSISWASKKQTCIIGSTMESEFVALTAAGKEAEWLRNFIHEIPIWPKLIAPISIQCDSAPTMAKSYSQIYNEKSRHLGVRHSMIRELIRNGVISIEFVQTQHNLADNLAKGLARDLVIKCKTKRITYVNMKFCRFKKIGLGFSYVH</sequence>
<dbReference type="InterPro" id="IPR005162">
    <property type="entry name" value="Retrotrans_gag_dom"/>
</dbReference>
<dbReference type="GO" id="GO:0015074">
    <property type="term" value="P:DNA integration"/>
    <property type="evidence" value="ECO:0007669"/>
    <property type="project" value="InterPro"/>
</dbReference>
<evidence type="ECO:0000259" key="1">
    <source>
        <dbReference type="PROSITE" id="PS50994"/>
    </source>
</evidence>
<dbReference type="PANTHER" id="PTHR31973:SF190">
    <property type="entry name" value="MULE TRANSPOSASE DOMAIN-CONTAINING PROTEIN"/>
    <property type="match status" value="1"/>
</dbReference>
<dbReference type="SUPFAM" id="SSF53098">
    <property type="entry name" value="Ribonuclease H-like"/>
    <property type="match status" value="1"/>
</dbReference>
<dbReference type="GO" id="GO:0003676">
    <property type="term" value="F:nucleic acid binding"/>
    <property type="evidence" value="ECO:0007669"/>
    <property type="project" value="InterPro"/>
</dbReference>
<dbReference type="CDD" id="cd09272">
    <property type="entry name" value="RNase_HI_RT_Ty1"/>
    <property type="match status" value="1"/>
</dbReference>
<keyword evidence="2" id="KW-0548">Nucleotidyltransferase</keyword>
<gene>
    <name evidence="2" type="ORF">Tci_049590</name>
</gene>
<name>A0A6L2MXS5_TANCI</name>
<keyword evidence="2" id="KW-0695">RNA-directed DNA polymerase</keyword>
<comment type="caution">
    <text evidence="2">The sequence shown here is derived from an EMBL/GenBank/DDBJ whole genome shotgun (WGS) entry which is preliminary data.</text>
</comment>
<dbReference type="PROSITE" id="PS50994">
    <property type="entry name" value="INTEGRASE"/>
    <property type="match status" value="1"/>
</dbReference>
<protein>
    <submittedName>
        <fullName evidence="2">Reverse transcriptase domain-containing protein</fullName>
    </submittedName>
</protein>
<dbReference type="InterPro" id="IPR006564">
    <property type="entry name" value="Znf_PMZ"/>
</dbReference>
<dbReference type="GO" id="GO:0003964">
    <property type="term" value="F:RNA-directed DNA polymerase activity"/>
    <property type="evidence" value="ECO:0007669"/>
    <property type="project" value="UniProtKB-KW"/>
</dbReference>
<dbReference type="Pfam" id="PF03732">
    <property type="entry name" value="Retrotrans_gag"/>
    <property type="match status" value="1"/>
</dbReference>
<dbReference type="PANTHER" id="PTHR31973">
    <property type="entry name" value="POLYPROTEIN, PUTATIVE-RELATED"/>
    <property type="match status" value="1"/>
</dbReference>
<feature type="domain" description="Integrase catalytic" evidence="1">
    <location>
        <begin position="794"/>
        <end position="885"/>
    </location>
</feature>
<evidence type="ECO:0000313" key="2">
    <source>
        <dbReference type="EMBL" id="GEU77612.1"/>
    </source>
</evidence>
<dbReference type="EMBL" id="BKCJ010007509">
    <property type="protein sequence ID" value="GEU77612.1"/>
    <property type="molecule type" value="Genomic_DNA"/>
</dbReference>